<dbReference type="GO" id="GO:0008170">
    <property type="term" value="F:N-methyltransferase activity"/>
    <property type="evidence" value="ECO:0007669"/>
    <property type="project" value="InterPro"/>
</dbReference>
<dbReference type="Pfam" id="PF01555">
    <property type="entry name" value="N6_N4_Mtase"/>
    <property type="match status" value="1"/>
</dbReference>
<dbReference type="REBASE" id="65511">
    <property type="entry name" value="M.Sau6690ORFAP"/>
</dbReference>
<dbReference type="InterPro" id="IPR002941">
    <property type="entry name" value="DNA_methylase_N4/N6"/>
</dbReference>
<reference evidence="5" key="1">
    <citation type="journal article" date="2013" name="BMC Infect. Dis.">
        <title>ST9 MRSA strains carrying a variant of type IX SCCmec identified in the Thai community.</title>
        <authorList>
            <person name="Lulitanond A."/>
            <person name="Ito T."/>
            <person name="Li S."/>
            <person name="Han X."/>
            <person name="Ma X.X."/>
            <person name="Engchanil C."/>
            <person name="Chanawong A."/>
            <person name="Wilailuckana C."/>
            <person name="Jiwakanon N."/>
            <person name="Hiramatsu K."/>
        </authorList>
    </citation>
    <scope>NUCLEOTIDE SEQUENCE</scope>
    <source>
        <strain evidence="5">JCSC6690</strain>
    </source>
</reference>
<name>R4WWL1_STAAU</name>
<keyword evidence="2" id="KW-0808">Transferase</keyword>
<dbReference type="Gene3D" id="3.40.50.150">
    <property type="entry name" value="Vaccinia Virus protein VP39"/>
    <property type="match status" value="1"/>
</dbReference>
<dbReference type="AlphaFoldDB" id="R4WWL1"/>
<accession>R4WWL1</accession>
<dbReference type="GO" id="GO:0009307">
    <property type="term" value="P:DNA restriction-modification system"/>
    <property type="evidence" value="ECO:0007669"/>
    <property type="project" value="UniProtKB-KW"/>
</dbReference>
<dbReference type="EMBL" id="AB705452">
    <property type="protein sequence ID" value="BAN28933.1"/>
    <property type="molecule type" value="Genomic_DNA"/>
</dbReference>
<evidence type="ECO:0000313" key="5">
    <source>
        <dbReference type="EMBL" id="BAN28933.1"/>
    </source>
</evidence>
<evidence type="ECO:0000259" key="4">
    <source>
        <dbReference type="Pfam" id="PF01555"/>
    </source>
</evidence>
<dbReference type="InterPro" id="IPR029063">
    <property type="entry name" value="SAM-dependent_MTases_sf"/>
</dbReference>
<dbReference type="GO" id="GO:0032259">
    <property type="term" value="P:methylation"/>
    <property type="evidence" value="ECO:0007669"/>
    <property type="project" value="UniProtKB-KW"/>
</dbReference>
<dbReference type="GO" id="GO:0003677">
    <property type="term" value="F:DNA binding"/>
    <property type="evidence" value="ECO:0007669"/>
    <property type="project" value="InterPro"/>
</dbReference>
<keyword evidence="3" id="KW-0680">Restriction system</keyword>
<protein>
    <recommendedName>
        <fullName evidence="4">DNA methylase N-4/N-6 domain-containing protein</fullName>
    </recommendedName>
</protein>
<evidence type="ECO:0000256" key="3">
    <source>
        <dbReference type="ARBA" id="ARBA00022747"/>
    </source>
</evidence>
<dbReference type="SUPFAM" id="SSF53335">
    <property type="entry name" value="S-adenosyl-L-methionine-dependent methyltransferases"/>
    <property type="match status" value="1"/>
</dbReference>
<proteinExistence type="predicted"/>
<sequence length="167" mass="19211">MILDFFMGSATTQAVAHKMKRQYIGIEQMNYINTISVPRLQKVIKGDQSGISKDIEWQGGGSFVYAELAKENQEIVDKIINSNTKEELNEQIDALLSNGVLNYEVDFNEFINTKKEFNELKLEEQKEVLIRVLDSNQLYVNYSDIEDTAYNFTEDEIAFNHSFYGGE</sequence>
<organism evidence="5">
    <name type="scientific">Staphylococcus aureus</name>
    <dbReference type="NCBI Taxonomy" id="1280"/>
    <lineage>
        <taxon>Bacteria</taxon>
        <taxon>Bacillati</taxon>
        <taxon>Bacillota</taxon>
        <taxon>Bacilli</taxon>
        <taxon>Bacillales</taxon>
        <taxon>Staphylococcaceae</taxon>
        <taxon>Staphylococcus</taxon>
    </lineage>
</organism>
<evidence type="ECO:0000256" key="1">
    <source>
        <dbReference type="ARBA" id="ARBA00022603"/>
    </source>
</evidence>
<keyword evidence="1" id="KW-0489">Methyltransferase</keyword>
<evidence type="ECO:0000256" key="2">
    <source>
        <dbReference type="ARBA" id="ARBA00022679"/>
    </source>
</evidence>
<feature type="domain" description="DNA methylase N-4/N-6" evidence="4">
    <location>
        <begin position="2"/>
        <end position="32"/>
    </location>
</feature>